<dbReference type="InterPro" id="IPR023996">
    <property type="entry name" value="TonB-dep_OMP_SusC/RagA"/>
</dbReference>
<reference evidence="6 7" key="1">
    <citation type="submission" date="2023-12" db="EMBL/GenBank/DDBJ databases">
        <title>Genome sequencing and assembly of bacterial species from a model synthetic community.</title>
        <authorList>
            <person name="Hogle S.L."/>
        </authorList>
    </citation>
    <scope>NUCLEOTIDE SEQUENCE [LARGE SCALE GENOMIC DNA]</scope>
    <source>
        <strain evidence="6 7">HAMBI_3031</strain>
    </source>
</reference>
<keyword evidence="7" id="KW-1185">Reference proteome</keyword>
<dbReference type="InterPro" id="IPR008969">
    <property type="entry name" value="CarboxyPept-like_regulatory"/>
</dbReference>
<proteinExistence type="inferred from homology"/>
<keyword evidence="1" id="KW-0813">Transport</keyword>
<dbReference type="EMBL" id="CP139960">
    <property type="protein sequence ID" value="WQD38491.1"/>
    <property type="molecule type" value="Genomic_DNA"/>
</dbReference>
<keyword evidence="6" id="KW-0675">Receptor</keyword>
<dbReference type="Pfam" id="PF00593">
    <property type="entry name" value="TonB_dep_Rec_b-barrel"/>
    <property type="match status" value="1"/>
</dbReference>
<dbReference type="RefSeq" id="WP_114791246.1">
    <property type="nucleotide sequence ID" value="NZ_CP139960.1"/>
</dbReference>
<dbReference type="SUPFAM" id="SSF56935">
    <property type="entry name" value="Porins"/>
    <property type="match status" value="1"/>
</dbReference>
<dbReference type="InterPro" id="IPR039426">
    <property type="entry name" value="TonB-dep_rcpt-like"/>
</dbReference>
<keyword evidence="1" id="KW-0998">Cell outer membrane</keyword>
<dbReference type="Proteomes" id="UP001325680">
    <property type="component" value="Chromosome"/>
</dbReference>
<feature type="domain" description="TonB-dependent receptor plug" evidence="5">
    <location>
        <begin position="114"/>
        <end position="226"/>
    </location>
</feature>
<feature type="domain" description="TonB-dependent receptor-like beta-barrel" evidence="4">
    <location>
        <begin position="424"/>
        <end position="988"/>
    </location>
</feature>
<gene>
    <name evidence="6" type="ORF">U0035_22725</name>
</gene>
<evidence type="ECO:0000256" key="1">
    <source>
        <dbReference type="PROSITE-ProRule" id="PRU01360"/>
    </source>
</evidence>
<dbReference type="Pfam" id="PF07715">
    <property type="entry name" value="Plug"/>
    <property type="match status" value="1"/>
</dbReference>
<dbReference type="Gene3D" id="2.170.130.10">
    <property type="entry name" value="TonB-dependent receptor, plug domain"/>
    <property type="match status" value="1"/>
</dbReference>
<dbReference type="NCBIfam" id="TIGR04056">
    <property type="entry name" value="OMP_RagA_SusC"/>
    <property type="match status" value="1"/>
</dbReference>
<feature type="signal peptide" evidence="3">
    <location>
        <begin position="1"/>
        <end position="18"/>
    </location>
</feature>
<name>A0ABZ0W5U2_9BACT</name>
<accession>A0ABZ0W5U2</accession>
<comment type="similarity">
    <text evidence="1 2">Belongs to the TonB-dependent receptor family.</text>
</comment>
<evidence type="ECO:0000259" key="4">
    <source>
        <dbReference type="Pfam" id="PF00593"/>
    </source>
</evidence>
<evidence type="ECO:0000256" key="2">
    <source>
        <dbReference type="RuleBase" id="RU003357"/>
    </source>
</evidence>
<comment type="subcellular location">
    <subcellularLocation>
        <location evidence="1">Cell outer membrane</location>
        <topology evidence="1">Multi-pass membrane protein</topology>
    </subcellularLocation>
</comment>
<keyword evidence="2" id="KW-0798">TonB box</keyword>
<evidence type="ECO:0000256" key="3">
    <source>
        <dbReference type="SAM" id="SignalP"/>
    </source>
</evidence>
<dbReference type="NCBIfam" id="TIGR04057">
    <property type="entry name" value="SusC_RagA_signa"/>
    <property type="match status" value="1"/>
</dbReference>
<organism evidence="6 7">
    <name type="scientific">Niabella yanshanensis</name>
    <dbReference type="NCBI Taxonomy" id="577386"/>
    <lineage>
        <taxon>Bacteria</taxon>
        <taxon>Pseudomonadati</taxon>
        <taxon>Bacteroidota</taxon>
        <taxon>Chitinophagia</taxon>
        <taxon>Chitinophagales</taxon>
        <taxon>Chitinophagaceae</taxon>
        <taxon>Niabella</taxon>
    </lineage>
</organism>
<keyword evidence="1" id="KW-0812">Transmembrane</keyword>
<dbReference type="InterPro" id="IPR037066">
    <property type="entry name" value="Plug_dom_sf"/>
</dbReference>
<dbReference type="InterPro" id="IPR012910">
    <property type="entry name" value="Plug_dom"/>
</dbReference>
<dbReference type="InterPro" id="IPR023997">
    <property type="entry name" value="TonB-dep_OMP_SusC/RagA_CS"/>
</dbReference>
<keyword evidence="1" id="KW-1134">Transmembrane beta strand</keyword>
<dbReference type="InterPro" id="IPR000531">
    <property type="entry name" value="Beta-barrel_TonB"/>
</dbReference>
<feature type="chain" id="PRO_5047550012" evidence="3">
    <location>
        <begin position="19"/>
        <end position="1029"/>
    </location>
</feature>
<protein>
    <submittedName>
        <fullName evidence="6">TonB-dependent receptor</fullName>
    </submittedName>
</protein>
<dbReference type="PROSITE" id="PS52016">
    <property type="entry name" value="TONB_DEPENDENT_REC_3"/>
    <property type="match status" value="1"/>
</dbReference>
<evidence type="ECO:0000313" key="6">
    <source>
        <dbReference type="EMBL" id="WQD38491.1"/>
    </source>
</evidence>
<dbReference type="SUPFAM" id="SSF49464">
    <property type="entry name" value="Carboxypeptidase regulatory domain-like"/>
    <property type="match status" value="1"/>
</dbReference>
<keyword evidence="1 2" id="KW-0472">Membrane</keyword>
<sequence length="1029" mass="114563">MRNIFLLLFIFFLNMASAQNTKTINGRTVNQDGSPVIYATIKIAGAGSKQVLSSEDGSFAMEVSNWDLLEVSSVGYNATKITIKPDSSYYLIRLQSNNTEMGEVVVTGFQKQRKLTVTGAISTVSGAELAQSPSASFQNALVGRMPGIFQQQTTGQPGRDAANVFIRGVSTYATTGGINTPLVIVDNMEFDYSKLSQIDVNELESFSILKDAASTAVYGIRGANGVIVITTKRGKESKPVINVTINNGLQSPTFLRKPLGSADALSLIREQLIQQGANADVEEGGLYSQASIDSFRYSTNRYKYPSVNWYDELIRKYAAQNNQNIDMSGGNRIMRYFFTLSHWFQDGILTEVPKSEPFNSNYYLRRFNLRTNLDFTVTKTLTVKTDLRANFSEINEPNLPDVMTGGAWPMWRRITSGVLTPWLYPVNNPDGSYGGRIGNYSLNPKGILEYAGYSREFNNDFNINITGNQKLGFITNGLEISGAYSFAQNTGFTRNLTRPRFPTYIYNDDGSYTPVFSDLTRLAPLSRSAGITRPVRRTNKQLQLSYNRSFASLHSISANLVGMEVITRTINGASGQPNRTEVYKGVNGQFVYTYDNKYIVGYTGSYSGTDKFKSSQKFGYFPAYSAGWILSEESFFRDHVKFVNLFKIRGSYGTTGTDNIAATDYLYVDRYNRSTNSYLFGEVPSGIATISPASIANETITWEKKRAYNIGADIKLFNNKIDIVVDRFDELRYDILSTRATVPTFASIELTPTNIGRVSNKGWEFELKYKDMAGSNLSYFVGGNLSIAKNTIVFRDEPFNFRNPLNMTTGNPVGQIFGYRALGFFQTQEEIDNGPKDFRSNLKPGDLKYEDINGDGVISDQDIVPIGLPGVPPYTFGISAGFSYKGFDLSVLFQGATGNNLAANTMLQIGNVNGAPQEIHQQRWTPETAATAELPRLGGPNWDLSSFWLRDASYLRFKNFELGYTLKSKLLNKAGIKAFRIFGNGQNLITWYRLKIYDVDPESQNNNTVAAYSDYPQMKVVNLGLRATF</sequence>
<keyword evidence="3" id="KW-0732">Signal</keyword>
<evidence type="ECO:0000313" key="7">
    <source>
        <dbReference type="Proteomes" id="UP001325680"/>
    </source>
</evidence>
<evidence type="ECO:0000259" key="5">
    <source>
        <dbReference type="Pfam" id="PF07715"/>
    </source>
</evidence>